<dbReference type="EMBL" id="JAXCGZ010012028">
    <property type="protein sequence ID" value="KAK7073841.1"/>
    <property type="molecule type" value="Genomic_DNA"/>
</dbReference>
<evidence type="ECO:0008006" key="4">
    <source>
        <dbReference type="Google" id="ProtNLM"/>
    </source>
</evidence>
<evidence type="ECO:0000313" key="2">
    <source>
        <dbReference type="EMBL" id="KAK7073841.1"/>
    </source>
</evidence>
<keyword evidence="3" id="KW-1185">Reference proteome</keyword>
<evidence type="ECO:0000256" key="1">
    <source>
        <dbReference type="SAM" id="MobiDB-lite"/>
    </source>
</evidence>
<feature type="region of interest" description="Disordered" evidence="1">
    <location>
        <begin position="78"/>
        <end position="134"/>
    </location>
</feature>
<dbReference type="Gene3D" id="3.30.420.10">
    <property type="entry name" value="Ribonuclease H-like superfamily/Ribonuclease H"/>
    <property type="match status" value="1"/>
</dbReference>
<accession>A0AAN8X0D7</accession>
<dbReference type="AlphaFoldDB" id="A0AAN8X0D7"/>
<dbReference type="PANTHER" id="PTHR47326">
    <property type="entry name" value="TRANSPOSABLE ELEMENT TC3 TRANSPOSASE-LIKE PROTEIN"/>
    <property type="match status" value="1"/>
</dbReference>
<gene>
    <name evidence="2" type="ORF">SK128_016287</name>
</gene>
<reference evidence="2 3" key="1">
    <citation type="submission" date="2023-11" db="EMBL/GenBank/DDBJ databases">
        <title>Halocaridina rubra genome assembly.</title>
        <authorList>
            <person name="Smith C."/>
        </authorList>
    </citation>
    <scope>NUCLEOTIDE SEQUENCE [LARGE SCALE GENOMIC DNA]</scope>
    <source>
        <strain evidence="2">EP-1</strain>
        <tissue evidence="2">Whole</tissue>
    </source>
</reference>
<feature type="non-terminal residue" evidence="2">
    <location>
        <position position="1"/>
    </location>
</feature>
<protein>
    <recommendedName>
        <fullName evidence="4">Transposase</fullName>
    </recommendedName>
</protein>
<dbReference type="Proteomes" id="UP001381693">
    <property type="component" value="Unassembled WGS sequence"/>
</dbReference>
<organism evidence="2 3">
    <name type="scientific">Halocaridina rubra</name>
    <name type="common">Hawaiian red shrimp</name>
    <dbReference type="NCBI Taxonomy" id="373956"/>
    <lineage>
        <taxon>Eukaryota</taxon>
        <taxon>Metazoa</taxon>
        <taxon>Ecdysozoa</taxon>
        <taxon>Arthropoda</taxon>
        <taxon>Crustacea</taxon>
        <taxon>Multicrustacea</taxon>
        <taxon>Malacostraca</taxon>
        <taxon>Eumalacostraca</taxon>
        <taxon>Eucarida</taxon>
        <taxon>Decapoda</taxon>
        <taxon>Pleocyemata</taxon>
        <taxon>Caridea</taxon>
        <taxon>Atyoidea</taxon>
        <taxon>Atyidae</taxon>
        <taxon>Halocaridina</taxon>
    </lineage>
</organism>
<sequence>DESTFYTNGKIIKHIACSWAEENPHITFGHERDSPKLNVFCNIFKNYIHGPYFFEGNVTGDVYLHMLKSLLTHEISMPKKRQQQGAPTVGGTTTRGTLVDHKELKRISPRTPASIPNPYHNTSTFIPSPPTPPS</sequence>
<evidence type="ECO:0000313" key="3">
    <source>
        <dbReference type="Proteomes" id="UP001381693"/>
    </source>
</evidence>
<dbReference type="GO" id="GO:0003676">
    <property type="term" value="F:nucleic acid binding"/>
    <property type="evidence" value="ECO:0007669"/>
    <property type="project" value="InterPro"/>
</dbReference>
<comment type="caution">
    <text evidence="2">The sequence shown here is derived from an EMBL/GenBank/DDBJ whole genome shotgun (WGS) entry which is preliminary data.</text>
</comment>
<name>A0AAN8X0D7_HALRR</name>
<dbReference type="InterPro" id="IPR036397">
    <property type="entry name" value="RNaseH_sf"/>
</dbReference>
<dbReference type="PANTHER" id="PTHR47326:SF1">
    <property type="entry name" value="HTH PSQ-TYPE DOMAIN-CONTAINING PROTEIN"/>
    <property type="match status" value="1"/>
</dbReference>
<proteinExistence type="predicted"/>